<dbReference type="eggNOG" id="COG0189">
    <property type="taxonomic scope" value="Bacteria"/>
</dbReference>
<dbReference type="Gene3D" id="3.40.50.20">
    <property type="match status" value="1"/>
</dbReference>
<evidence type="ECO:0000259" key="1">
    <source>
        <dbReference type="Pfam" id="PF02951"/>
    </source>
</evidence>
<dbReference type="EMBL" id="CP000447">
    <property type="protein sequence ID" value="ABI73263.1"/>
    <property type="molecule type" value="Genomic_DNA"/>
</dbReference>
<proteinExistence type="predicted"/>
<dbReference type="HOGENOM" id="CLU_2901763_0_0_6"/>
<accession>Q07XK1</accession>
<evidence type="ECO:0000313" key="2">
    <source>
        <dbReference type="EMBL" id="ABI73263.1"/>
    </source>
</evidence>
<keyword evidence="3" id="KW-1185">Reference proteome</keyword>
<dbReference type="InterPro" id="IPR004215">
    <property type="entry name" value="GSHS_N"/>
</dbReference>
<organism evidence="2 3">
    <name type="scientific">Shewanella frigidimarina (strain NCIMB 400)</name>
    <dbReference type="NCBI Taxonomy" id="318167"/>
    <lineage>
        <taxon>Bacteria</taxon>
        <taxon>Pseudomonadati</taxon>
        <taxon>Pseudomonadota</taxon>
        <taxon>Gammaproteobacteria</taxon>
        <taxon>Alteromonadales</taxon>
        <taxon>Shewanellaceae</taxon>
        <taxon>Shewanella</taxon>
    </lineage>
</organism>
<evidence type="ECO:0000313" key="3">
    <source>
        <dbReference type="Proteomes" id="UP000000684"/>
    </source>
</evidence>
<dbReference type="KEGG" id="sfr:Sfri_3429"/>
<dbReference type="Proteomes" id="UP000000684">
    <property type="component" value="Chromosome"/>
</dbReference>
<dbReference type="GeneID" id="41839500"/>
<dbReference type="SUPFAM" id="SSF52440">
    <property type="entry name" value="PreATP-grasp domain"/>
    <property type="match status" value="1"/>
</dbReference>
<feature type="domain" description="Prokaryotic glutathione synthetase N-terminal" evidence="1">
    <location>
        <begin position="4"/>
        <end position="58"/>
    </location>
</feature>
<dbReference type="RefSeq" id="WP_011638862.1">
    <property type="nucleotide sequence ID" value="NC_008345.1"/>
</dbReference>
<name>Q07XK1_SHEFN</name>
<dbReference type="InterPro" id="IPR016185">
    <property type="entry name" value="PreATP-grasp_dom_sf"/>
</dbReference>
<sequence length="62" mass="7125">MTIRLGIVTDPIESIDYNKDSPRAMLWAAQDRGWQLFYMKQADLYSLNGQVMGRCGPTCIRE</sequence>
<dbReference type="AlphaFoldDB" id="Q07XK1"/>
<protein>
    <submittedName>
        <fullName evidence="2">Glutathione synthetase</fullName>
    </submittedName>
</protein>
<dbReference type="GO" id="GO:0004363">
    <property type="term" value="F:glutathione synthase activity"/>
    <property type="evidence" value="ECO:0007669"/>
    <property type="project" value="InterPro"/>
</dbReference>
<dbReference type="Pfam" id="PF02951">
    <property type="entry name" value="GSH-S_N"/>
    <property type="match status" value="1"/>
</dbReference>
<gene>
    <name evidence="2" type="ordered locus">Sfri_3429</name>
</gene>
<dbReference type="STRING" id="318167.Sfri_3429"/>
<reference evidence="2 3" key="1">
    <citation type="submission" date="2006-08" db="EMBL/GenBank/DDBJ databases">
        <title>Complete sequence of Shewanella frigidimarina NCIMB 400.</title>
        <authorList>
            <consortium name="US DOE Joint Genome Institute"/>
            <person name="Copeland A."/>
            <person name="Lucas S."/>
            <person name="Lapidus A."/>
            <person name="Barry K."/>
            <person name="Detter J.C."/>
            <person name="Glavina del Rio T."/>
            <person name="Hammon N."/>
            <person name="Israni S."/>
            <person name="Dalin E."/>
            <person name="Tice H."/>
            <person name="Pitluck S."/>
            <person name="Fredrickson J.K."/>
            <person name="Kolker E."/>
            <person name="McCuel L.A."/>
            <person name="DiChristina T."/>
            <person name="Nealson K.H."/>
            <person name="Newman D."/>
            <person name="Tiedje J.M."/>
            <person name="Zhou J."/>
            <person name="Romine M.F."/>
            <person name="Culley D.E."/>
            <person name="Serres M."/>
            <person name="Chertkov O."/>
            <person name="Brettin T."/>
            <person name="Bruce D."/>
            <person name="Han C."/>
            <person name="Tapia R."/>
            <person name="Gilna P."/>
            <person name="Schmutz J."/>
            <person name="Larimer F."/>
            <person name="Land M."/>
            <person name="Hauser L."/>
            <person name="Kyrpides N."/>
            <person name="Mikhailova N."/>
            <person name="Richardson P."/>
        </authorList>
    </citation>
    <scope>NUCLEOTIDE SEQUENCE [LARGE SCALE GENOMIC DNA]</scope>
    <source>
        <strain evidence="2 3">NCIMB 400</strain>
    </source>
</reference>